<dbReference type="InterPro" id="IPR010920">
    <property type="entry name" value="LSM_dom_sf"/>
</dbReference>
<evidence type="ECO:0000313" key="7">
    <source>
        <dbReference type="EMBL" id="GAO30324.1"/>
    </source>
</evidence>
<dbReference type="Proteomes" id="UP000032900">
    <property type="component" value="Unassembled WGS sequence"/>
</dbReference>
<dbReference type="PANTHER" id="PTHR30566:SF25">
    <property type="entry name" value="INNER MEMBRANE PROTEIN"/>
    <property type="match status" value="1"/>
</dbReference>
<evidence type="ECO:0000256" key="5">
    <source>
        <dbReference type="SAM" id="Phobius"/>
    </source>
</evidence>
<feature type="transmembrane region" description="Helical" evidence="5">
    <location>
        <begin position="164"/>
        <end position="183"/>
    </location>
</feature>
<organism evidence="7 8">
    <name type="scientific">Geofilum rubicundum JCM 15548</name>
    <dbReference type="NCBI Taxonomy" id="1236989"/>
    <lineage>
        <taxon>Bacteria</taxon>
        <taxon>Pseudomonadati</taxon>
        <taxon>Bacteroidota</taxon>
        <taxon>Bacteroidia</taxon>
        <taxon>Marinilabiliales</taxon>
        <taxon>Marinilabiliaceae</taxon>
        <taxon>Geofilum</taxon>
    </lineage>
</organism>
<sequence>MIMTLPEIDNDILKVILISILILIGGFVASIWLFRILKKILKKYKNPAFKRIASIIQYPFKVLVLLVALNFVRVHLQSSILIEGSNFGQLFYILFLTVITWLAISVVKAVKAVIIANYDVGIEDNLKARKIHTQIKVFERIAVVLIVFFTIAMALLSFEAIRQVGVSLLASAGIAGIIIGFAAQKSISMLLAGFQLAITQPIRLDDVVIVEGEWGKVEEITLTFVVVAIWDKRRLVLPVTYFIDTPFQNWTRQTSEILGTVFIYVDYGFPVERLREFMTQSLSENPYWDGKVNVLQVTDCTEKSMELRALASAKDSGTAWDLRVKLREDLIEFIRINYPDYLPQNRLKMEEPKS</sequence>
<dbReference type="InterPro" id="IPR006685">
    <property type="entry name" value="MscS_channel_2nd"/>
</dbReference>
<name>A0A0E9LYI7_9BACT</name>
<evidence type="ECO:0000256" key="4">
    <source>
        <dbReference type="ARBA" id="ARBA00023136"/>
    </source>
</evidence>
<evidence type="ECO:0000256" key="1">
    <source>
        <dbReference type="ARBA" id="ARBA00004370"/>
    </source>
</evidence>
<keyword evidence="4 5" id="KW-0472">Membrane</keyword>
<evidence type="ECO:0000256" key="3">
    <source>
        <dbReference type="ARBA" id="ARBA00022989"/>
    </source>
</evidence>
<dbReference type="AlphaFoldDB" id="A0A0E9LYI7"/>
<dbReference type="SUPFAM" id="SSF50182">
    <property type="entry name" value="Sm-like ribonucleoproteins"/>
    <property type="match status" value="1"/>
</dbReference>
<proteinExistence type="predicted"/>
<dbReference type="Pfam" id="PF00924">
    <property type="entry name" value="MS_channel_2nd"/>
    <property type="match status" value="1"/>
</dbReference>
<keyword evidence="3 5" id="KW-1133">Transmembrane helix</keyword>
<dbReference type="Gene3D" id="2.30.30.60">
    <property type="match status" value="1"/>
</dbReference>
<dbReference type="PANTHER" id="PTHR30566">
    <property type="entry name" value="YNAI-RELATED MECHANOSENSITIVE ION CHANNEL"/>
    <property type="match status" value="1"/>
</dbReference>
<protein>
    <submittedName>
        <fullName evidence="7">Membrane protein</fullName>
    </submittedName>
</protein>
<feature type="transmembrane region" description="Helical" evidence="5">
    <location>
        <begin position="137"/>
        <end position="158"/>
    </location>
</feature>
<comment type="subcellular location">
    <subcellularLocation>
        <location evidence="1">Membrane</location>
    </subcellularLocation>
</comment>
<feature type="transmembrane region" description="Helical" evidence="5">
    <location>
        <begin position="92"/>
        <end position="116"/>
    </location>
</feature>
<evidence type="ECO:0000259" key="6">
    <source>
        <dbReference type="Pfam" id="PF00924"/>
    </source>
</evidence>
<gene>
    <name evidence="7" type="ORF">JCM15548_12587</name>
</gene>
<reference evidence="7 8" key="1">
    <citation type="journal article" date="2015" name="Microbes Environ.">
        <title>Distribution and evolution of nitrogen fixation genes in the phylum bacteroidetes.</title>
        <authorList>
            <person name="Inoue J."/>
            <person name="Oshima K."/>
            <person name="Suda W."/>
            <person name="Sakamoto M."/>
            <person name="Iino T."/>
            <person name="Noda S."/>
            <person name="Hongoh Y."/>
            <person name="Hattori M."/>
            <person name="Ohkuma M."/>
        </authorList>
    </citation>
    <scope>NUCLEOTIDE SEQUENCE [LARGE SCALE GENOMIC DNA]</scope>
    <source>
        <strain evidence="7">JCM 15548</strain>
    </source>
</reference>
<dbReference type="EMBL" id="BAZW01000021">
    <property type="protein sequence ID" value="GAO30324.1"/>
    <property type="molecule type" value="Genomic_DNA"/>
</dbReference>
<dbReference type="STRING" id="1236989.JCM15548_12587"/>
<dbReference type="Gene3D" id="1.10.287.1260">
    <property type="match status" value="1"/>
</dbReference>
<feature type="transmembrane region" description="Helical" evidence="5">
    <location>
        <begin position="55"/>
        <end position="72"/>
    </location>
</feature>
<comment type="caution">
    <text evidence="7">The sequence shown here is derived from an EMBL/GenBank/DDBJ whole genome shotgun (WGS) entry which is preliminary data.</text>
</comment>
<keyword evidence="2 5" id="KW-0812">Transmembrane</keyword>
<feature type="domain" description="Mechanosensitive ion channel MscS" evidence="6">
    <location>
        <begin position="186"/>
        <end position="252"/>
    </location>
</feature>
<accession>A0A0E9LYI7</accession>
<dbReference type="GO" id="GO:0016020">
    <property type="term" value="C:membrane"/>
    <property type="evidence" value="ECO:0007669"/>
    <property type="project" value="UniProtKB-SubCell"/>
</dbReference>
<keyword evidence="8" id="KW-1185">Reference proteome</keyword>
<evidence type="ECO:0000256" key="2">
    <source>
        <dbReference type="ARBA" id="ARBA00022692"/>
    </source>
</evidence>
<feature type="transmembrane region" description="Helical" evidence="5">
    <location>
        <begin position="12"/>
        <end position="34"/>
    </location>
</feature>
<evidence type="ECO:0000313" key="8">
    <source>
        <dbReference type="Proteomes" id="UP000032900"/>
    </source>
</evidence>
<dbReference type="GO" id="GO:0008381">
    <property type="term" value="F:mechanosensitive monoatomic ion channel activity"/>
    <property type="evidence" value="ECO:0007669"/>
    <property type="project" value="UniProtKB-ARBA"/>
</dbReference>
<dbReference type="InterPro" id="IPR023408">
    <property type="entry name" value="MscS_beta-dom_sf"/>
</dbReference>